<name>A0A859DX28_9FIRM</name>
<evidence type="ECO:0000313" key="3">
    <source>
        <dbReference type="EMBL" id="QKO30455.1"/>
    </source>
</evidence>
<evidence type="ECO:0000313" key="4">
    <source>
        <dbReference type="Proteomes" id="UP000501316"/>
    </source>
</evidence>
<organism evidence="2 4">
    <name type="scientific">Caproicibacterium lactatifermentans</name>
    <dbReference type="NCBI Taxonomy" id="2666138"/>
    <lineage>
        <taxon>Bacteria</taxon>
        <taxon>Bacillati</taxon>
        <taxon>Bacillota</taxon>
        <taxon>Clostridia</taxon>
        <taxon>Eubacteriales</taxon>
        <taxon>Oscillospiraceae</taxon>
        <taxon>Caproicibacterium</taxon>
    </lineage>
</organism>
<reference evidence="3" key="2">
    <citation type="journal article" date="2021" name="Appl. Environ. Microbiol.">
        <title>Adaptability of a Caproate-Producing Bacterium Contributes to Its Dominance in an Anaerobic Fermentation System.</title>
        <authorList>
            <person name="Wang H."/>
            <person name="Gu Y."/>
            <person name="Zhou W."/>
            <person name="Zhao D."/>
            <person name="Qiao Z."/>
            <person name="Zheng J."/>
            <person name="Gao J."/>
            <person name="Chen X."/>
            <person name="Ren C."/>
            <person name="Xu Y."/>
        </authorList>
    </citation>
    <scope>NUCLEOTIDE SEQUENCE</scope>
    <source>
        <strain evidence="3">JNU-WLY1368</strain>
    </source>
</reference>
<reference evidence="3" key="3">
    <citation type="journal article" date="2022" name="Int. J. Syst. Evol. Microbiol.">
        <title>Caproicibacterium lactatifermentans sp. nov., isolated from pit clay used for the production of Chinese strong aroma-type liquor.</title>
        <authorList>
            <person name="Wang H."/>
            <person name="Gu Y."/>
            <person name="Zhao D."/>
            <person name="Qiao Z."/>
            <person name="Zheng J."/>
            <person name="Gao J."/>
            <person name="Ren C."/>
            <person name="Xu Y."/>
        </authorList>
    </citation>
    <scope>NUCLEOTIDE SEQUENCE</scope>
    <source>
        <strain evidence="3">JNU-WLY1368</strain>
    </source>
</reference>
<protein>
    <recommendedName>
        <fullName evidence="6">ATPase</fullName>
    </recommendedName>
</protein>
<gene>
    <name evidence="2" type="ORF">GJQ69_08615</name>
    <name evidence="3" type="ORF">GKP14_05175</name>
</gene>
<dbReference type="Proteomes" id="UP000509623">
    <property type="component" value="Chromosome"/>
</dbReference>
<evidence type="ECO:0000313" key="2">
    <source>
        <dbReference type="EMBL" id="QKN24531.1"/>
    </source>
</evidence>
<evidence type="ECO:0008006" key="6">
    <source>
        <dbReference type="Google" id="ProtNLM"/>
    </source>
</evidence>
<dbReference type="Gene3D" id="1.20.5.2950">
    <property type="match status" value="1"/>
</dbReference>
<accession>A0A859DX28</accession>
<dbReference type="KEGG" id="clf:GJQ69_08615"/>
<proteinExistence type="predicted"/>
<evidence type="ECO:0000313" key="5">
    <source>
        <dbReference type="Proteomes" id="UP000509623"/>
    </source>
</evidence>
<keyword evidence="1" id="KW-0175">Coiled coil</keyword>
<evidence type="ECO:0000256" key="1">
    <source>
        <dbReference type="SAM" id="Coils"/>
    </source>
</evidence>
<keyword evidence="5" id="KW-1185">Reference proteome</keyword>
<dbReference type="RefSeq" id="WP_086035136.1">
    <property type="nucleotide sequence ID" value="NZ_CP046051.1"/>
</dbReference>
<sequence>MAKETIDAIRNVEMQAEQAEKDAKTKAEQIVLQAKKNAADLLKSTEQSEKAKEAQTLQILKTQEAGMLQEQMKETEKQTAALRLAAKDKEKQAVQTVLSMLAD</sequence>
<dbReference type="EMBL" id="CP046161">
    <property type="protein sequence ID" value="QKO30455.1"/>
    <property type="molecule type" value="Genomic_DNA"/>
</dbReference>
<feature type="coiled-coil region" evidence="1">
    <location>
        <begin position="2"/>
        <end position="29"/>
    </location>
</feature>
<dbReference type="EMBL" id="CP046051">
    <property type="protein sequence ID" value="QKN24531.1"/>
    <property type="molecule type" value="Genomic_DNA"/>
</dbReference>
<dbReference type="AlphaFoldDB" id="A0A859DX28"/>
<dbReference type="Proteomes" id="UP000501316">
    <property type="component" value="Chromosome"/>
</dbReference>
<reference evidence="4 5" key="1">
    <citation type="submission" date="2019-11" db="EMBL/GenBank/DDBJ databases">
        <authorList>
            <person name="Ren C."/>
            <person name="Wang H."/>
            <person name="Xu Y."/>
        </authorList>
    </citation>
    <scope>NUCLEOTIDE SEQUENCE [LARGE SCALE GENOMIC DNA]</scope>
    <source>
        <strain evidence="5">JNU-WLY1368</strain>
        <strain evidence="2 4">LBM 19010</strain>
    </source>
</reference>